<dbReference type="InterPro" id="IPR001611">
    <property type="entry name" value="Leu-rich_rpt"/>
</dbReference>
<name>D1ZZZ3_TRICA</name>
<dbReference type="OrthoDB" id="25872at2759"/>
<keyword evidence="7" id="KW-0539">Nucleus</keyword>
<dbReference type="GO" id="GO:0016973">
    <property type="term" value="P:poly(A)+ mRNA export from nucleus"/>
    <property type="evidence" value="ECO:0000318"/>
    <property type="project" value="GO_Central"/>
</dbReference>
<keyword evidence="4" id="KW-0433">Leucine-rich repeat</keyword>
<dbReference type="InParanoid" id="D1ZZZ3"/>
<dbReference type="CDD" id="cd14342">
    <property type="entry name" value="UBA_TAP-C"/>
    <property type="match status" value="1"/>
</dbReference>
<dbReference type="Pfam" id="PF03943">
    <property type="entry name" value="TAP_C"/>
    <property type="match status" value="1"/>
</dbReference>
<dbReference type="SUPFAM" id="SSF46934">
    <property type="entry name" value="UBA-like"/>
    <property type="match status" value="1"/>
</dbReference>
<dbReference type="InterPro" id="IPR018222">
    <property type="entry name" value="Nuclear_transport_factor_2_euk"/>
</dbReference>
<dbReference type="Pfam" id="PF24048">
    <property type="entry name" value="LRR_NXF1-5"/>
    <property type="match status" value="1"/>
</dbReference>
<dbReference type="Gene3D" id="3.10.450.50">
    <property type="match status" value="1"/>
</dbReference>
<feature type="domain" description="TAP-C" evidence="9">
    <location>
        <begin position="488"/>
        <end position="542"/>
    </location>
</feature>
<dbReference type="InterPro" id="IPR032675">
    <property type="entry name" value="LRR_dom_sf"/>
</dbReference>
<dbReference type="InterPro" id="IPR057125">
    <property type="entry name" value="NXF1/2/3/5-like_LRR"/>
</dbReference>
<dbReference type="InterPro" id="IPR005637">
    <property type="entry name" value="TAP_C_dom"/>
</dbReference>
<evidence type="ECO:0000256" key="7">
    <source>
        <dbReference type="ARBA" id="ARBA00023242"/>
    </source>
</evidence>
<dbReference type="InterPro" id="IPR035979">
    <property type="entry name" value="RBD_domain_sf"/>
</dbReference>
<keyword evidence="5" id="KW-0677">Repeat</keyword>
<dbReference type="AlphaFoldDB" id="D1ZZZ3"/>
<organism evidence="10 11">
    <name type="scientific">Tribolium castaneum</name>
    <name type="common">Red flour beetle</name>
    <dbReference type="NCBI Taxonomy" id="7070"/>
    <lineage>
        <taxon>Eukaryota</taxon>
        <taxon>Metazoa</taxon>
        <taxon>Ecdysozoa</taxon>
        <taxon>Arthropoda</taxon>
        <taxon>Hexapoda</taxon>
        <taxon>Insecta</taxon>
        <taxon>Pterygota</taxon>
        <taxon>Neoptera</taxon>
        <taxon>Endopterygota</taxon>
        <taxon>Coleoptera</taxon>
        <taxon>Polyphaga</taxon>
        <taxon>Cucujiformia</taxon>
        <taxon>Tenebrionidae</taxon>
        <taxon>Tenebrionidae incertae sedis</taxon>
        <taxon>Tribolium</taxon>
    </lineage>
</organism>
<dbReference type="SUPFAM" id="SSF54427">
    <property type="entry name" value="NTF2-like"/>
    <property type="match status" value="1"/>
</dbReference>
<comment type="subcellular location">
    <subcellularLocation>
        <location evidence="1">Nucleus</location>
    </subcellularLocation>
</comment>
<feature type="domain" description="NTF2" evidence="8">
    <location>
        <begin position="305"/>
        <end position="458"/>
    </location>
</feature>
<dbReference type="FunCoup" id="D1ZZZ3">
    <property type="interactions" value="21"/>
</dbReference>
<keyword evidence="3" id="KW-0813">Transport</keyword>
<evidence type="ECO:0000256" key="4">
    <source>
        <dbReference type="ARBA" id="ARBA00022614"/>
    </source>
</evidence>
<dbReference type="STRING" id="7070.D1ZZZ3"/>
<dbReference type="Gene3D" id="1.10.8.10">
    <property type="entry name" value="DNA helicase RuvA subunit, C-terminal domain"/>
    <property type="match status" value="1"/>
</dbReference>
<dbReference type="InterPro" id="IPR032710">
    <property type="entry name" value="NTF2-like_dom_sf"/>
</dbReference>
<dbReference type="FunFam" id="3.10.450.50:FF:000038">
    <property type="entry name" value="Nuclear RNA export factor 2"/>
    <property type="match status" value="1"/>
</dbReference>
<dbReference type="InterPro" id="IPR002075">
    <property type="entry name" value="NTF2_dom"/>
</dbReference>
<dbReference type="GO" id="GO:0003723">
    <property type="term" value="F:RNA binding"/>
    <property type="evidence" value="ECO:0000318"/>
    <property type="project" value="GO_Central"/>
</dbReference>
<dbReference type="Pfam" id="PF22602">
    <property type="entry name" value="NXF_NTF2"/>
    <property type="match status" value="1"/>
</dbReference>
<sequence>MASTLFFGSESQSITNLDAKKIRQSPHAIVVNDFSIQTGILYKNKEVLENPIYWHKFIVNNAEDFSRDLVLKTILDHVQPMDLIPVFFLKEGSSASFLARNCGAAIEKICKDNLIIDNPYVKNQPFKLTIILRFSTTNDVKIDVSKNISKVLRKRTNPATATINLENFYQDSDLTEFCILSQPKLMSYVLHLSRLAKPKAIILSNNEIRSLVPIEALWGINVTSLDLRNNLIMSLTELEPLTQLKITELWLEGNPLCDNYDEHTYIQRVKEYCPKIERLDGVLLKHNGFPSFRRNFLCNSCGHNLVDQFLDYYFTSYDSSNRGMLKNLYHKGALFSLTADYHSTQLSSASAQLKRYKTHSRNLLSLADLSRSDLNLQQGSKAIIDLLNLLPPSEHDPYSFTVDLIHYSDVCAIVVVTGVFKELPETILDAERFMGFNRCFALESINGEYCIINEQMHVFNALTSQQVKAFKHERPIRPQMLPPAQTAKQKSQVITAMKLITNLTTEWAKKCLEECHYDFKSALALFVDLYKVDKIPADGFQN</sequence>
<dbReference type="HOGENOM" id="CLU_011280_3_0_1"/>
<keyword evidence="6" id="KW-0509">mRNA transport</keyword>
<dbReference type="SUPFAM" id="SSF54928">
    <property type="entry name" value="RNA-binding domain, RBD"/>
    <property type="match status" value="1"/>
</dbReference>
<dbReference type="eggNOG" id="KOG3763">
    <property type="taxonomic scope" value="Eukaryota"/>
</dbReference>
<dbReference type="EMBL" id="KQ971338">
    <property type="protein sequence ID" value="EFA02444.1"/>
    <property type="molecule type" value="Genomic_DNA"/>
</dbReference>
<evidence type="ECO:0000256" key="3">
    <source>
        <dbReference type="ARBA" id="ARBA00022448"/>
    </source>
</evidence>
<keyword evidence="11" id="KW-1185">Reference proteome</keyword>
<evidence type="ECO:0000256" key="5">
    <source>
        <dbReference type="ARBA" id="ARBA00022737"/>
    </source>
</evidence>
<comment type="similarity">
    <text evidence="2">Belongs to the NXF family.</text>
</comment>
<dbReference type="SUPFAM" id="SSF52058">
    <property type="entry name" value="L domain-like"/>
    <property type="match status" value="1"/>
</dbReference>
<evidence type="ECO:0000313" key="10">
    <source>
        <dbReference type="EMBL" id="EFA02444.1"/>
    </source>
</evidence>
<gene>
    <name evidence="10" type="primary">AUGUSTUS-3.0.2_08131</name>
    <name evidence="10" type="ORF">TcasGA2_TC008131</name>
</gene>
<evidence type="ECO:0000256" key="1">
    <source>
        <dbReference type="ARBA" id="ARBA00004123"/>
    </source>
</evidence>
<dbReference type="GO" id="GO:0005634">
    <property type="term" value="C:nucleus"/>
    <property type="evidence" value="ECO:0000318"/>
    <property type="project" value="GO_Central"/>
</dbReference>
<dbReference type="Proteomes" id="UP000007266">
    <property type="component" value="Linkage group 4"/>
</dbReference>
<dbReference type="InterPro" id="IPR009060">
    <property type="entry name" value="UBA-like_sf"/>
</dbReference>
<evidence type="ECO:0000313" key="11">
    <source>
        <dbReference type="Proteomes" id="UP000007266"/>
    </source>
</evidence>
<dbReference type="PhylomeDB" id="D1ZZZ3"/>
<dbReference type="PANTHER" id="PTHR10662:SF22">
    <property type="entry name" value="NUCLEAR RNA EXPORT FACTOR 1"/>
    <property type="match status" value="1"/>
</dbReference>
<reference evidence="10 11" key="1">
    <citation type="journal article" date="2008" name="Nature">
        <title>The genome of the model beetle and pest Tribolium castaneum.</title>
        <authorList>
            <consortium name="Tribolium Genome Sequencing Consortium"/>
            <person name="Richards S."/>
            <person name="Gibbs R.A."/>
            <person name="Weinstock G.M."/>
            <person name="Brown S.J."/>
            <person name="Denell R."/>
            <person name="Beeman R.W."/>
            <person name="Gibbs R."/>
            <person name="Beeman R.W."/>
            <person name="Brown S.J."/>
            <person name="Bucher G."/>
            <person name="Friedrich M."/>
            <person name="Grimmelikhuijzen C.J."/>
            <person name="Klingler M."/>
            <person name="Lorenzen M."/>
            <person name="Richards S."/>
            <person name="Roth S."/>
            <person name="Schroder R."/>
            <person name="Tautz D."/>
            <person name="Zdobnov E.M."/>
            <person name="Muzny D."/>
            <person name="Gibbs R.A."/>
            <person name="Weinstock G.M."/>
            <person name="Attaway T."/>
            <person name="Bell S."/>
            <person name="Buhay C.J."/>
            <person name="Chandrabose M.N."/>
            <person name="Chavez D."/>
            <person name="Clerk-Blankenburg K.P."/>
            <person name="Cree A."/>
            <person name="Dao M."/>
            <person name="Davis C."/>
            <person name="Chacko J."/>
            <person name="Dinh H."/>
            <person name="Dugan-Rocha S."/>
            <person name="Fowler G."/>
            <person name="Garner T.T."/>
            <person name="Garnes J."/>
            <person name="Gnirke A."/>
            <person name="Hawes A."/>
            <person name="Hernandez J."/>
            <person name="Hines S."/>
            <person name="Holder M."/>
            <person name="Hume J."/>
            <person name="Jhangiani S.N."/>
            <person name="Joshi V."/>
            <person name="Khan Z.M."/>
            <person name="Jackson L."/>
            <person name="Kovar C."/>
            <person name="Kowis A."/>
            <person name="Lee S."/>
            <person name="Lewis L.R."/>
            <person name="Margolis J."/>
            <person name="Morgan M."/>
            <person name="Nazareth L.V."/>
            <person name="Nguyen N."/>
            <person name="Okwuonu G."/>
            <person name="Parker D."/>
            <person name="Richards S."/>
            <person name="Ruiz S.J."/>
            <person name="Santibanez J."/>
            <person name="Savard J."/>
            <person name="Scherer S.E."/>
            <person name="Schneider B."/>
            <person name="Sodergren E."/>
            <person name="Tautz D."/>
            <person name="Vattahil S."/>
            <person name="Villasana D."/>
            <person name="White C.S."/>
            <person name="Wright R."/>
            <person name="Park Y."/>
            <person name="Beeman R.W."/>
            <person name="Lord J."/>
            <person name="Oppert B."/>
            <person name="Lorenzen M."/>
            <person name="Brown S."/>
            <person name="Wang L."/>
            <person name="Savard J."/>
            <person name="Tautz D."/>
            <person name="Richards S."/>
            <person name="Weinstock G."/>
            <person name="Gibbs R.A."/>
            <person name="Liu Y."/>
            <person name="Worley K."/>
            <person name="Weinstock G."/>
            <person name="Elsik C.G."/>
            <person name="Reese J.T."/>
            <person name="Elhaik E."/>
            <person name="Landan G."/>
            <person name="Graur D."/>
            <person name="Arensburger P."/>
            <person name="Atkinson P."/>
            <person name="Beeman R.W."/>
            <person name="Beidler J."/>
            <person name="Brown S.J."/>
            <person name="Demuth J.P."/>
            <person name="Drury D.W."/>
            <person name="Du Y.Z."/>
            <person name="Fujiwara H."/>
            <person name="Lorenzen M."/>
            <person name="Maselli V."/>
            <person name="Osanai M."/>
            <person name="Park Y."/>
            <person name="Robertson H.M."/>
            <person name="Tu Z."/>
            <person name="Wang J.J."/>
            <person name="Wang S."/>
            <person name="Richards S."/>
            <person name="Song H."/>
            <person name="Zhang L."/>
            <person name="Sodergren E."/>
            <person name="Werner D."/>
            <person name="Stanke M."/>
            <person name="Morgenstern B."/>
            <person name="Solovyev V."/>
            <person name="Kosarev P."/>
            <person name="Brown G."/>
            <person name="Chen H.C."/>
            <person name="Ermolaeva O."/>
            <person name="Hlavina W."/>
            <person name="Kapustin Y."/>
            <person name="Kiryutin B."/>
            <person name="Kitts P."/>
            <person name="Maglott D."/>
            <person name="Pruitt K."/>
            <person name="Sapojnikov V."/>
            <person name="Souvorov A."/>
            <person name="Mackey A.J."/>
            <person name="Waterhouse R.M."/>
            <person name="Wyder S."/>
            <person name="Zdobnov E.M."/>
            <person name="Zdobnov E.M."/>
            <person name="Wyder S."/>
            <person name="Kriventseva E.V."/>
            <person name="Kadowaki T."/>
            <person name="Bork P."/>
            <person name="Aranda M."/>
            <person name="Bao R."/>
            <person name="Beermann A."/>
            <person name="Berns N."/>
            <person name="Bolognesi R."/>
            <person name="Bonneton F."/>
            <person name="Bopp D."/>
            <person name="Brown S.J."/>
            <person name="Bucher G."/>
            <person name="Butts T."/>
            <person name="Chaumot A."/>
            <person name="Denell R.E."/>
            <person name="Ferrier D.E."/>
            <person name="Friedrich M."/>
            <person name="Gordon C.M."/>
            <person name="Jindra M."/>
            <person name="Klingler M."/>
            <person name="Lan Q."/>
            <person name="Lattorff H.M."/>
            <person name="Laudet V."/>
            <person name="von Levetsow C."/>
            <person name="Liu Z."/>
            <person name="Lutz R."/>
            <person name="Lynch J.A."/>
            <person name="da Fonseca R.N."/>
            <person name="Posnien N."/>
            <person name="Reuter R."/>
            <person name="Roth S."/>
            <person name="Savard J."/>
            <person name="Schinko J.B."/>
            <person name="Schmitt C."/>
            <person name="Schoppmeier M."/>
            <person name="Schroder R."/>
            <person name="Shippy T.D."/>
            <person name="Simonnet F."/>
            <person name="Marques-Souza H."/>
            <person name="Tautz D."/>
            <person name="Tomoyasu Y."/>
            <person name="Trauner J."/>
            <person name="Van der Zee M."/>
            <person name="Vervoort M."/>
            <person name="Wittkopp N."/>
            <person name="Wimmer E.A."/>
            <person name="Yang X."/>
            <person name="Jones A.K."/>
            <person name="Sattelle D.B."/>
            <person name="Ebert P.R."/>
            <person name="Nelson D."/>
            <person name="Scott J.G."/>
            <person name="Beeman R.W."/>
            <person name="Muthukrishnan S."/>
            <person name="Kramer K.J."/>
            <person name="Arakane Y."/>
            <person name="Beeman R.W."/>
            <person name="Zhu Q."/>
            <person name="Hogenkamp D."/>
            <person name="Dixit R."/>
            <person name="Oppert B."/>
            <person name="Jiang H."/>
            <person name="Zou Z."/>
            <person name="Marshall J."/>
            <person name="Elpidina E."/>
            <person name="Vinokurov K."/>
            <person name="Oppert C."/>
            <person name="Zou Z."/>
            <person name="Evans J."/>
            <person name="Lu Z."/>
            <person name="Zhao P."/>
            <person name="Sumathipala N."/>
            <person name="Altincicek B."/>
            <person name="Vilcinskas A."/>
            <person name="Williams M."/>
            <person name="Hultmark D."/>
            <person name="Hetru C."/>
            <person name="Jiang H."/>
            <person name="Grimmelikhuijzen C.J."/>
            <person name="Hauser F."/>
            <person name="Cazzamali G."/>
            <person name="Williamson M."/>
            <person name="Park Y."/>
            <person name="Li B."/>
            <person name="Tanaka Y."/>
            <person name="Predel R."/>
            <person name="Neupert S."/>
            <person name="Schachtner J."/>
            <person name="Verleyen P."/>
            <person name="Raible F."/>
            <person name="Bork P."/>
            <person name="Friedrich M."/>
            <person name="Walden K.K."/>
            <person name="Robertson H.M."/>
            <person name="Angeli S."/>
            <person name="Foret S."/>
            <person name="Bucher G."/>
            <person name="Schuetz S."/>
            <person name="Maleszka R."/>
            <person name="Wimmer E.A."/>
            <person name="Beeman R.W."/>
            <person name="Lorenzen M."/>
            <person name="Tomoyasu Y."/>
            <person name="Miller S.C."/>
            <person name="Grossmann D."/>
            <person name="Bucher G."/>
        </authorList>
    </citation>
    <scope>NUCLEOTIDE SEQUENCE [LARGE SCALE GENOMIC DNA]</scope>
    <source>
        <strain evidence="10 11">Georgia GA2</strain>
    </source>
</reference>
<evidence type="ECO:0000256" key="6">
    <source>
        <dbReference type="ARBA" id="ARBA00022816"/>
    </source>
</evidence>
<dbReference type="InterPro" id="IPR030217">
    <property type="entry name" value="NXF_fam"/>
</dbReference>
<dbReference type="PROSITE" id="PS51450">
    <property type="entry name" value="LRR"/>
    <property type="match status" value="1"/>
</dbReference>
<dbReference type="PROSITE" id="PS50177">
    <property type="entry name" value="NTF2_DOMAIN"/>
    <property type="match status" value="1"/>
</dbReference>
<dbReference type="KEGG" id="tca:103312683"/>
<evidence type="ECO:0000259" key="9">
    <source>
        <dbReference type="PROSITE" id="PS51281"/>
    </source>
</evidence>
<dbReference type="SMART" id="SM00804">
    <property type="entry name" value="TAP_C"/>
    <property type="match status" value="1"/>
</dbReference>
<protein>
    <submittedName>
        <fullName evidence="10">Nuclear RNA export factor 2-like Protein</fullName>
    </submittedName>
</protein>
<dbReference type="FunFam" id="3.80.10.10:FF:000816">
    <property type="entry name" value="Nuclear RNA export factor 2"/>
    <property type="match status" value="1"/>
</dbReference>
<accession>D1ZZZ3</accession>
<dbReference type="OMA" id="TVYCPLS"/>
<proteinExistence type="inferred from homology"/>
<dbReference type="PANTHER" id="PTHR10662">
    <property type="entry name" value="NUCLEAR RNA EXPORT FACTOR"/>
    <property type="match status" value="1"/>
</dbReference>
<evidence type="ECO:0000259" key="8">
    <source>
        <dbReference type="PROSITE" id="PS50177"/>
    </source>
</evidence>
<dbReference type="PROSITE" id="PS51281">
    <property type="entry name" value="TAP_C"/>
    <property type="match status" value="1"/>
</dbReference>
<dbReference type="Gene3D" id="3.80.10.10">
    <property type="entry name" value="Ribonuclease Inhibitor"/>
    <property type="match status" value="1"/>
</dbReference>
<reference evidence="10 11" key="2">
    <citation type="journal article" date="2010" name="Nucleic Acids Res.">
        <title>BeetleBase in 2010: revisions to provide comprehensive genomic information for Tribolium castaneum.</title>
        <authorList>
            <person name="Kim H.S."/>
            <person name="Murphy T."/>
            <person name="Xia J."/>
            <person name="Caragea D."/>
            <person name="Park Y."/>
            <person name="Beeman R.W."/>
            <person name="Lorenzen M.D."/>
            <person name="Butcher S."/>
            <person name="Manak J.R."/>
            <person name="Brown S.J."/>
        </authorList>
    </citation>
    <scope>GENOME REANNOTATION</scope>
    <source>
        <strain evidence="10 11">Georgia GA2</strain>
    </source>
</reference>
<evidence type="ECO:0000256" key="2">
    <source>
        <dbReference type="ARBA" id="ARBA00009285"/>
    </source>
</evidence>